<feature type="signal peptide" evidence="2">
    <location>
        <begin position="1"/>
        <end position="25"/>
    </location>
</feature>
<protein>
    <recommendedName>
        <fullName evidence="3">PKD domain-containing protein</fullName>
    </recommendedName>
</protein>
<organism evidence="4 5">
    <name type="scientific">Geomonas oryzisoli</name>
    <dbReference type="NCBI Taxonomy" id="2847992"/>
    <lineage>
        <taxon>Bacteria</taxon>
        <taxon>Pseudomonadati</taxon>
        <taxon>Thermodesulfobacteriota</taxon>
        <taxon>Desulfuromonadia</taxon>
        <taxon>Geobacterales</taxon>
        <taxon>Geobacteraceae</taxon>
        <taxon>Geomonas</taxon>
    </lineage>
</organism>
<dbReference type="InterPro" id="IPR000601">
    <property type="entry name" value="PKD_dom"/>
</dbReference>
<keyword evidence="1 2" id="KW-0732">Signal</keyword>
<dbReference type="RefSeq" id="WP_216799218.1">
    <property type="nucleotide sequence ID" value="NZ_CP076723.1"/>
</dbReference>
<dbReference type="EMBL" id="CP076723">
    <property type="protein sequence ID" value="QWV92404.1"/>
    <property type="molecule type" value="Genomic_DNA"/>
</dbReference>
<evidence type="ECO:0000256" key="2">
    <source>
        <dbReference type="SAM" id="SignalP"/>
    </source>
</evidence>
<sequence>MRKTLSVALAILAASLLMVSPDAQAAHPKPGETGYRGIQFNPAMAGIPLLDYFSMSPIRPYGPAVDGRYKGLAPFGIRASCNLCHFDIVANENKNRHATMSYNKIVLPEYGYGYDKEKPWVSGPGKFGRWSPVYNRQLGNMNTTYATEADLVKKLDLGAFEFTTECGVCHVGGGPGITNPYGFTFSWRVSSYFGKDLGAGGVHSNLDNEFRNQSIANDFIFPLPLSSPYYPRRVPLNPWDFFVANDTVQQVDWAQWGSNGTLQLDCLMCHLQGYDHLARNEEITRYQRLYNAGTVGSGLAVLDAAAGDGFSMDYDASQVMVASDGNLYLDFSFTDRITRFPQAGNCVHCHMPTAVKNQAGVDWKKQFYAYDAVPSDDPANPGNVKPARYLSDMVKRGDIWNSDELHKGLQCSGCHSQTGKFQAWKSNDANYMHSPGKGYDPMGEGADEFGGTVKFCYDCHVLKGDVNGDGVTDTDWFYAPVPDNSHSKAGLMAKIVPGAKRLDDKGAEVQFTGSHLDIISCTSCHIQKRYAAARSIDYSTGAQFFNFVGNALDQSSGPERVDLAYSWKETVPKLRADGTPNPLWRRLIYPFNYVTGIYWNNVGSKDANGDGFTTGMSNNGKIVAADPFFQRAVKENFRFGVNQENNRIPTGLTGNTGFDSQSVKNADGAVMFTRPAEIEAYRSQVTTKDPGLVPQLVLESEPYLITHNVLSTGQFALGKTATGSNGVTIYGCSDCHGGTGGVYNGSINMIGKAKAPDSSTIPVTVRWNSNGQVAAKAVSWDRDGIRRSISFADTVAKSTRDISRSEFLGYDASRVAALNAIDPAAYGLGLPPVPAINAIADADSTQFGTQVVIGLPVALSCPPAQFLDANKNGKYDAGETLVGQVSYAWGSSDSGAVITGGNSQNASIVFGSTGAKTITLTVTDEEGITRTTSTSVTAIVPPISISWEPVSDTATFTSFPAGTAYMKIYWGDGLISTVTTNTPSVSVVHHYSTGTAKQIKVYCYNSGGGQLGYATKIITP</sequence>
<dbReference type="PANTHER" id="PTHR35038">
    <property type="entry name" value="DISSIMILATORY SULFITE REDUCTASE SIRA"/>
    <property type="match status" value="1"/>
</dbReference>
<dbReference type="InterPro" id="IPR051829">
    <property type="entry name" value="Multiheme_Cytochr_ET"/>
</dbReference>
<feature type="domain" description="PKD" evidence="3">
    <location>
        <begin position="885"/>
        <end position="945"/>
    </location>
</feature>
<evidence type="ECO:0000313" key="4">
    <source>
        <dbReference type="EMBL" id="QWV92404.1"/>
    </source>
</evidence>
<evidence type="ECO:0000256" key="1">
    <source>
        <dbReference type="ARBA" id="ARBA00022729"/>
    </source>
</evidence>
<proteinExistence type="predicted"/>
<keyword evidence="5" id="KW-1185">Reference proteome</keyword>
<dbReference type="Proteomes" id="UP000683557">
    <property type="component" value="Chromosome"/>
</dbReference>
<dbReference type="PANTHER" id="PTHR35038:SF8">
    <property type="entry name" value="C-TYPE POLYHEME CYTOCHROME OMCC"/>
    <property type="match status" value="1"/>
</dbReference>
<evidence type="ECO:0000259" key="3">
    <source>
        <dbReference type="PROSITE" id="PS50093"/>
    </source>
</evidence>
<accession>A0ABX8J241</accession>
<reference evidence="4 5" key="1">
    <citation type="submission" date="2021-06" db="EMBL/GenBank/DDBJ databases">
        <title>Gemonas diversity in paddy soil.</title>
        <authorList>
            <person name="Liu G."/>
        </authorList>
    </citation>
    <scope>NUCLEOTIDE SEQUENCE [LARGE SCALE GENOMIC DNA]</scope>
    <source>
        <strain evidence="4 5">RG10</strain>
    </source>
</reference>
<feature type="chain" id="PRO_5045698629" description="PKD domain-containing protein" evidence="2">
    <location>
        <begin position="26"/>
        <end position="1020"/>
    </location>
</feature>
<name>A0ABX8J241_9BACT</name>
<evidence type="ECO:0000313" key="5">
    <source>
        <dbReference type="Proteomes" id="UP000683557"/>
    </source>
</evidence>
<gene>
    <name evidence="4" type="ORF">KP004_14475</name>
</gene>
<dbReference type="PROSITE" id="PS50093">
    <property type="entry name" value="PKD"/>
    <property type="match status" value="1"/>
</dbReference>